<reference evidence="1 2" key="1">
    <citation type="journal article" date="2015" name="Parasitol. Res.">
        <title>Viruses in close associations with free-living amoebae.</title>
        <authorList>
            <person name="Scheid P."/>
        </authorList>
    </citation>
    <scope>NUCLEOTIDE SEQUENCE [LARGE SCALE GENOMIC DNA]</scope>
    <source>
        <strain evidence="1">KlaHel</strain>
    </source>
</reference>
<protein>
    <submittedName>
        <fullName evidence="1">Uncharacterized protein</fullName>
    </submittedName>
</protein>
<accession>A0A0B5JDD8</accession>
<name>A0A0B5JDD8_9VIRU</name>
<dbReference type="GeneID" id="23462604"/>
<evidence type="ECO:0000313" key="1">
    <source>
        <dbReference type="EMBL" id="AJF97687.1"/>
    </source>
</evidence>
<dbReference type="KEGG" id="vg:23462604"/>
<dbReference type="RefSeq" id="YP_009119922.1">
    <property type="nucleotide sequence ID" value="NC_026440.1"/>
</dbReference>
<evidence type="ECO:0000313" key="2">
    <source>
        <dbReference type="Proteomes" id="UP000202511"/>
    </source>
</evidence>
<organism evidence="1 2">
    <name type="scientific">Pandoravirus inopinatum</name>
    <dbReference type="NCBI Taxonomy" id="1605721"/>
    <lineage>
        <taxon>Viruses</taxon>
        <taxon>Pandoravirus</taxon>
    </lineage>
</organism>
<dbReference type="Proteomes" id="UP000202511">
    <property type="component" value="Segment"/>
</dbReference>
<proteinExistence type="predicted"/>
<dbReference type="EMBL" id="KP136319">
    <property type="protein sequence ID" value="AJF97687.1"/>
    <property type="molecule type" value="Genomic_DNA"/>
</dbReference>
<sequence>MAFASVALFVPRHDAATANPEVASTFIGECPAMADFVQTMTKCAEERRHQKKRKLCDALFCRCCSLNPTGTGPANRVRGRGRKGRKDSVIVLPPYLALMLNSLFF</sequence>